<sequence>MLTGAVAGGSGTMVDAICAERGLPVISQEIQPDESFCRHSACHRRGRCRQAAQGRHGQAAVPPFF</sequence>
<protein>
    <submittedName>
        <fullName evidence="1">Uncharacterized protein</fullName>
    </submittedName>
</protein>
<dbReference type="AlphaFoldDB" id="A0A8J2FPR1"/>
<evidence type="ECO:0000313" key="2">
    <source>
        <dbReference type="Proteomes" id="UP000663859"/>
    </source>
</evidence>
<dbReference type="EMBL" id="CAJNOB010000014">
    <property type="protein sequence ID" value="CAF0697225.1"/>
    <property type="molecule type" value="Genomic_DNA"/>
</dbReference>
<dbReference type="Proteomes" id="UP000663859">
    <property type="component" value="Unassembled WGS sequence"/>
</dbReference>
<evidence type="ECO:0000313" key="1">
    <source>
        <dbReference type="EMBL" id="CAF0697225.1"/>
    </source>
</evidence>
<gene>
    <name evidence="1" type="ORF">MPNT_210014</name>
</gene>
<proteinExistence type="predicted"/>
<organism evidence="1 2">
    <name type="scientific">Candidatus Methylacidithermus pantelleriae</name>
    <dbReference type="NCBI Taxonomy" id="2744239"/>
    <lineage>
        <taxon>Bacteria</taxon>
        <taxon>Pseudomonadati</taxon>
        <taxon>Verrucomicrobiota</taxon>
        <taxon>Methylacidiphilae</taxon>
        <taxon>Methylacidiphilales</taxon>
        <taxon>Methylacidiphilaceae</taxon>
        <taxon>Candidatus Methylacidithermus</taxon>
    </lineage>
</organism>
<reference evidence="1" key="1">
    <citation type="submission" date="2021-02" db="EMBL/GenBank/DDBJ databases">
        <authorList>
            <person name="Cremers G."/>
            <person name="Picone N."/>
        </authorList>
    </citation>
    <scope>NUCLEOTIDE SEQUENCE</scope>
    <source>
        <strain evidence="1">PQ17</strain>
    </source>
</reference>
<keyword evidence="2" id="KW-1185">Reference proteome</keyword>
<accession>A0A8J2FPR1</accession>
<name>A0A8J2FPR1_9BACT</name>
<comment type="caution">
    <text evidence="1">The sequence shown here is derived from an EMBL/GenBank/DDBJ whole genome shotgun (WGS) entry which is preliminary data.</text>
</comment>